<feature type="non-terminal residue" evidence="2">
    <location>
        <position position="286"/>
    </location>
</feature>
<name>A0A0F9L2C6_9ZZZZ</name>
<gene>
    <name evidence="2" type="ORF">LCGC14_1263670</name>
</gene>
<accession>A0A0F9L2C6</accession>
<reference evidence="2" key="1">
    <citation type="journal article" date="2015" name="Nature">
        <title>Complex archaea that bridge the gap between prokaryotes and eukaryotes.</title>
        <authorList>
            <person name="Spang A."/>
            <person name="Saw J.H."/>
            <person name="Jorgensen S.L."/>
            <person name="Zaremba-Niedzwiedzka K."/>
            <person name="Martijn J."/>
            <person name="Lind A.E."/>
            <person name="van Eijk R."/>
            <person name="Schleper C."/>
            <person name="Guy L."/>
            <person name="Ettema T.J."/>
        </authorList>
    </citation>
    <scope>NUCLEOTIDE SEQUENCE</scope>
</reference>
<organism evidence="2">
    <name type="scientific">marine sediment metagenome</name>
    <dbReference type="NCBI Taxonomy" id="412755"/>
    <lineage>
        <taxon>unclassified sequences</taxon>
        <taxon>metagenomes</taxon>
        <taxon>ecological metagenomes</taxon>
    </lineage>
</organism>
<dbReference type="Pfam" id="PF16363">
    <property type="entry name" value="GDP_Man_Dehyd"/>
    <property type="match status" value="1"/>
</dbReference>
<evidence type="ECO:0000259" key="1">
    <source>
        <dbReference type="Pfam" id="PF16363"/>
    </source>
</evidence>
<sequence length="286" mass="31326">MKAFVTGADGFIGSHLCEALRDAGHEVTGLALYNSFDSYGWLDEVEGVEKVRGDIRDAEQMRRLIKGHDTVFHLAALISVPDSYLRPRSYIDTNVMGTLNILEAARDAGSKVIHTSTSEVYGTAQYTPMDEKHPINPQSPYAASKVAADALVKAYHLSYDLPCVILRPFNTYGPRQSERAVVATIIRQALDPMCGTIELGNLSAVRDLTYVADTVLALHKCGAGLPLDTYICGSGWGWSVAEIAEKVVEITGCHKPIRETIGRKRPDASEVDVLVCKKTFSHDWSL</sequence>
<evidence type="ECO:0000313" key="2">
    <source>
        <dbReference type="EMBL" id="KKM87963.1"/>
    </source>
</evidence>
<feature type="domain" description="NAD(P)-binding" evidence="1">
    <location>
        <begin position="4"/>
        <end position="254"/>
    </location>
</feature>
<protein>
    <recommendedName>
        <fullName evidence="1">NAD(P)-binding domain-containing protein</fullName>
    </recommendedName>
</protein>
<dbReference type="InterPro" id="IPR020904">
    <property type="entry name" value="Sc_DH/Rdtase_CS"/>
</dbReference>
<dbReference type="InterPro" id="IPR036291">
    <property type="entry name" value="NAD(P)-bd_dom_sf"/>
</dbReference>
<dbReference type="Gene3D" id="3.40.50.720">
    <property type="entry name" value="NAD(P)-binding Rossmann-like Domain"/>
    <property type="match status" value="1"/>
</dbReference>
<dbReference type="InterPro" id="IPR016040">
    <property type="entry name" value="NAD(P)-bd_dom"/>
</dbReference>
<proteinExistence type="predicted"/>
<comment type="caution">
    <text evidence="2">The sequence shown here is derived from an EMBL/GenBank/DDBJ whole genome shotgun (WGS) entry which is preliminary data.</text>
</comment>
<dbReference type="AlphaFoldDB" id="A0A0F9L2C6"/>
<dbReference type="EMBL" id="LAZR01007025">
    <property type="protein sequence ID" value="KKM87963.1"/>
    <property type="molecule type" value="Genomic_DNA"/>
</dbReference>
<dbReference type="Gene3D" id="3.90.25.10">
    <property type="entry name" value="UDP-galactose 4-epimerase, domain 1"/>
    <property type="match status" value="1"/>
</dbReference>
<dbReference type="PROSITE" id="PS00061">
    <property type="entry name" value="ADH_SHORT"/>
    <property type="match status" value="1"/>
</dbReference>
<dbReference type="PANTHER" id="PTHR43000">
    <property type="entry name" value="DTDP-D-GLUCOSE 4,6-DEHYDRATASE-RELATED"/>
    <property type="match status" value="1"/>
</dbReference>
<dbReference type="SUPFAM" id="SSF51735">
    <property type="entry name" value="NAD(P)-binding Rossmann-fold domains"/>
    <property type="match status" value="1"/>
</dbReference>